<evidence type="ECO:0000256" key="1">
    <source>
        <dbReference type="SAM" id="Coils"/>
    </source>
</evidence>
<dbReference type="SMART" id="SM00228">
    <property type="entry name" value="PDZ"/>
    <property type="match status" value="3"/>
</dbReference>
<evidence type="ECO:0000259" key="3">
    <source>
        <dbReference type="PROSITE" id="PS50052"/>
    </source>
</evidence>
<dbReference type="PROSITE" id="PS50052">
    <property type="entry name" value="GUANYLATE_KINASE_2"/>
    <property type="match status" value="1"/>
</dbReference>
<dbReference type="Proteomes" id="UP000035681">
    <property type="component" value="Unplaced"/>
</dbReference>
<feature type="domain" description="PDZ" evidence="4">
    <location>
        <begin position="148"/>
        <end position="226"/>
    </location>
</feature>
<feature type="compositionally biased region" description="Low complexity" evidence="2">
    <location>
        <begin position="279"/>
        <end position="289"/>
    </location>
</feature>
<dbReference type="GO" id="GO:0150105">
    <property type="term" value="P:protein localization to cell-cell junction"/>
    <property type="evidence" value="ECO:0007669"/>
    <property type="project" value="TreeGrafter"/>
</dbReference>
<dbReference type="PANTHER" id="PTHR13865">
    <property type="entry name" value="TIGHT JUNCTION PROTEIN"/>
    <property type="match status" value="1"/>
</dbReference>
<dbReference type="InterPro" id="IPR000906">
    <property type="entry name" value="ZU5_dom"/>
</dbReference>
<dbReference type="PANTHER" id="PTHR13865:SF28">
    <property type="entry name" value="POLYCHAETOID, ISOFORM O"/>
    <property type="match status" value="1"/>
</dbReference>
<feature type="domain" description="Guanylate kinase-like" evidence="3">
    <location>
        <begin position="612"/>
        <end position="711"/>
    </location>
</feature>
<protein>
    <submittedName>
        <fullName evidence="7">Inner centromere protein ARK-binding domain-containing protein</fullName>
    </submittedName>
</protein>
<feature type="domain" description="PDZ" evidence="4">
    <location>
        <begin position="355"/>
        <end position="434"/>
    </location>
</feature>
<dbReference type="SUPFAM" id="SSF50156">
    <property type="entry name" value="PDZ domain-like"/>
    <property type="match status" value="3"/>
</dbReference>
<dbReference type="InterPro" id="IPR027417">
    <property type="entry name" value="P-loop_NTPase"/>
</dbReference>
<feature type="compositionally biased region" description="Basic and acidic residues" evidence="2">
    <location>
        <begin position="2185"/>
        <end position="2198"/>
    </location>
</feature>
<dbReference type="SMART" id="SM00218">
    <property type="entry name" value="ZU5"/>
    <property type="match status" value="1"/>
</dbReference>
<evidence type="ECO:0000313" key="6">
    <source>
        <dbReference type="Proteomes" id="UP000035681"/>
    </source>
</evidence>
<dbReference type="PROSITE" id="PS51145">
    <property type="entry name" value="ZU5"/>
    <property type="match status" value="1"/>
</dbReference>
<dbReference type="Gene3D" id="3.40.50.300">
    <property type="entry name" value="P-loop containing nucleotide triphosphate hydrolases"/>
    <property type="match status" value="1"/>
</dbReference>
<dbReference type="PROSITE" id="PS50106">
    <property type="entry name" value="PDZ"/>
    <property type="match status" value="3"/>
</dbReference>
<keyword evidence="6" id="KW-1185">Reference proteome</keyword>
<keyword evidence="1" id="KW-0175">Coiled coil</keyword>
<dbReference type="SUPFAM" id="SSF52540">
    <property type="entry name" value="P-loop containing nucleoside triphosphate hydrolases"/>
    <property type="match status" value="1"/>
</dbReference>
<dbReference type="InterPro" id="IPR008144">
    <property type="entry name" value="Guanylate_kin-like_dom"/>
</dbReference>
<dbReference type="GO" id="GO:0005923">
    <property type="term" value="C:bicellular tight junction"/>
    <property type="evidence" value="ECO:0007669"/>
    <property type="project" value="TreeGrafter"/>
</dbReference>
<feature type="region of interest" description="Disordered" evidence="2">
    <location>
        <begin position="893"/>
        <end position="917"/>
    </location>
</feature>
<dbReference type="WBParaSite" id="TCONS_00006344.p1">
    <property type="protein sequence ID" value="TCONS_00006344.p1"/>
    <property type="gene ID" value="XLOC_004499"/>
</dbReference>
<dbReference type="GO" id="GO:0098609">
    <property type="term" value="P:cell-cell adhesion"/>
    <property type="evidence" value="ECO:0007669"/>
    <property type="project" value="TreeGrafter"/>
</dbReference>
<dbReference type="Gene3D" id="2.30.42.10">
    <property type="match status" value="3"/>
</dbReference>
<reference evidence="7" key="1">
    <citation type="submission" date="2024-02" db="UniProtKB">
        <authorList>
            <consortium name="WormBaseParasite"/>
        </authorList>
    </citation>
    <scope>IDENTIFICATION</scope>
</reference>
<feature type="region of interest" description="Disordered" evidence="2">
    <location>
        <begin position="263"/>
        <end position="300"/>
    </location>
</feature>
<evidence type="ECO:0000256" key="2">
    <source>
        <dbReference type="SAM" id="MobiDB-lite"/>
    </source>
</evidence>
<evidence type="ECO:0000259" key="5">
    <source>
        <dbReference type="PROSITE" id="PS51145"/>
    </source>
</evidence>
<dbReference type="GO" id="GO:0050839">
    <property type="term" value="F:cell adhesion molecule binding"/>
    <property type="evidence" value="ECO:0007669"/>
    <property type="project" value="TreeGrafter"/>
</dbReference>
<dbReference type="Pfam" id="PF00595">
    <property type="entry name" value="PDZ"/>
    <property type="match status" value="3"/>
</dbReference>
<dbReference type="Pfam" id="PF00791">
    <property type="entry name" value="ZU5"/>
    <property type="match status" value="1"/>
</dbReference>
<evidence type="ECO:0000259" key="4">
    <source>
        <dbReference type="PROSITE" id="PS50106"/>
    </source>
</evidence>
<dbReference type="GO" id="GO:0005886">
    <property type="term" value="C:plasma membrane"/>
    <property type="evidence" value="ECO:0007669"/>
    <property type="project" value="TreeGrafter"/>
</dbReference>
<dbReference type="GO" id="GO:0045216">
    <property type="term" value="P:cell-cell junction organization"/>
    <property type="evidence" value="ECO:0007669"/>
    <property type="project" value="TreeGrafter"/>
</dbReference>
<proteinExistence type="predicted"/>
<dbReference type="AlphaFoldDB" id="A0AAF5D3U4"/>
<feature type="coiled-coil region" evidence="1">
    <location>
        <begin position="1396"/>
        <end position="1471"/>
    </location>
</feature>
<organism evidence="6 7">
    <name type="scientific">Strongyloides stercoralis</name>
    <name type="common">Threadworm</name>
    <dbReference type="NCBI Taxonomy" id="6248"/>
    <lineage>
        <taxon>Eukaryota</taxon>
        <taxon>Metazoa</taxon>
        <taxon>Ecdysozoa</taxon>
        <taxon>Nematoda</taxon>
        <taxon>Chromadorea</taxon>
        <taxon>Rhabditida</taxon>
        <taxon>Tylenchina</taxon>
        <taxon>Panagrolaimomorpha</taxon>
        <taxon>Strongyloidoidea</taxon>
        <taxon>Strongyloididae</taxon>
        <taxon>Strongyloides</taxon>
    </lineage>
</organism>
<feature type="domain" description="PDZ" evidence="4">
    <location>
        <begin position="49"/>
        <end position="136"/>
    </location>
</feature>
<dbReference type="Gene3D" id="2.60.220.30">
    <property type="match status" value="1"/>
</dbReference>
<sequence>MAFYVYRYTIHGNDITTLPNIDCYGSSQINEEDSYHSPTNIPGYWEHFEITLSKHPTFGFGIAISGGCDDPHFYSRDSSIFISDVVRKGPACGLLQLNDIIASVNGISFNNIDYISAINTIKNATQLRMIIKRRVPLPLIELEQRTLKFSLSKSRKKDDFGIVLGCKYYIKEITNPKLAEKNPGLKEGDIVLQINGQLLDDISIDEATKMLQKSKEKLSLVVQRDVKRGTPGSRWPSQNTVYERLGSVVGTPRHSPSPMMTNYYVPSDGTDINSHISKRPSSSNSTSTKKLSDDPSSYNGGGSLYIPSQYCNNIKKDSIMTNSLGIGNSVQSNCSSPSINIVSQFSNGKESSRRLVVFKKAGNNLGIRVIGGNQAGIWISAIQEGSPAAMHGVKVGDKIISVNNFPMGGLTREEAVNYLLNLNEEVHAQLEFLPHEFEHIRINQLGDSFYIRTHFEHNKKNDKNELTFDNGDIFHVSDTLYGGSIGCWQVSRIYSANEDDKKDRVGIIPNATTAEILLKQQKMETNTFAKSLFRKKLSIKKSKYLQGKDNNDNGQQTSDGLILPAYEKVSLRRPPFKRPIILYGPLADIARQLLLTNYSYCFAGIEEDKQIRLSNIDALINQSKHSLLNVSPESVEKLSYAQYAPIVILIDVETRSRVKELRQKAGGVHINSRKLIDQANKIKKNYGYLLSATLDATKEDGWFEALRQLIIHLQDRSVWMPEHKPSQGIEELVLNGWHDIESEEVDSIKGGDYGNMGEYTNYNIYGGNEILDRESRLKNNEYINRRDITPVSAYRTQTESYLAPVIGPRKIHNATSYHEKYTTNKLPGTYDINQVLQDTFGDQVYRRSPYNNINDGREQLLKQYDSRNYPRSPTNRISSNTTKQIVNNVDITHHHTKDTSTDKSSSSSEVSAINSKKNTEPTIIEHISSVIDVNGGKLVCPDSGVELVIPPGAIPSDHHQEIYIKICKDTLNNAIPINLEKEKLLSPLVMCGPLGLKFLKPVELRFPKTFDGSDQKGGSIKTTQNNCFVLKSSCGEEWKNLEVSKENTNIENINQNYVAVSIPSSNHVSLKSKRSLSQDPFNNSINRNDRASSVINSYTSYYKNPYSSSMYNNTLSSSKYSSPSYNSSIRVRSGSIERLNTSIYLPSKKYPTTDKNTIMSTSYSFGDQKKLMKPPSGRCTNSYTSNNSFISKSLYSPQNYSPIKSSSYADIRNKVLKNSSSTYSSSISDYKNYPTNRSKILSRSSNTNYKTHDYIPISCFDNKETFDNVLLKDDPVIKNQKNELCKRYNDINNYNETSSKLYLLDNNNTKNNNKILSENIDLKIINNIENEIKNEEKSKNTKTIPIISNSKNLFNSKITLDKLILNKNINETTKNDVLKKTLIIENDKILPTLSKLKSIKNMNEELSNEINNNESLKSQQSSSNSITYSTKNNEQNMLSINNILQQNKNDKKKLNNEENNYISNIKKKEDINTQKSTNQLISKTDKNILSKNMDTNSNTSVSTTIILPDIPKNDSSKRLQRQERYNEHLNGNKVFNNPPILLVTQPSLPSTPHSPNSNVDWNSCFDINKNENINNNSDEEISDEFYSDKEVTDESYDDEDLTDFDQEYSSDISETFTFSLATTSINNPPPKGDLYPIDKLSLRARSITPLSISSYGSSFDFNPLEPPNSRTDSRGRVMRESMAKPAPTFTVSVHYDGMPEWEAPSDENIENELFFRPNSSTHGMYLSADDYSTDDSYDGERFHDTVDVGCTLTLCDKVATLNSLDDSDSYYEEEDDEEYSYDDDEDYSYEEESCHEYDPDNSLYITEEDEELEEIDEENIVERLSVSPYPRFASPRPASEIENESADELSSTFEVPSQKLSEFIVENIGPIATAALTLEPTFTIPIIDDNINVHDHLPELNTEYEEESSKFILQENHPIEIVEMKIEPTFTNPIPGDKNIYYDRACPIRTDKPKTDFARKAIIQPNKLEKVIIKEEKIEMKENDKNIVKEELINENKLDCKINKNNEKDKDDKVIIQKTHDNKEIIKIIPDKSDIRKSSLNMNEIERKIAEEKKNEIEKKRTRGFGTVSTMMEKFKQVEAEAMKYKRSSLLTKKDEPRIKKPLPALIKPVINDEFEKQLDELKKQMRNDNDKIQSKFIDTSKGFFISSEDAKRKVEIDKIKNNIDSERLIKAGEECKKWKENRDNEAKKRLEEEENNKKKPMTKIQQIQEAKKKAEEEALKLINETERKRTVKKIIKKEEPNLVGVNEGKTIMESKINNKIIETKIVPLSVPEKQKEVSKDKVTKQTNKVELTTIKPVNIDALDEVMMALAQPPMKKYSIDKKLTRNDDSNNGNKSKKNIIKTTILEELKIQQNNDQKSLPVLSKIQNKISHAQDTNNNPRNRYGQRRRTQELVNFKEIQNQPKFRSYQWHRKNRYIKKPYDIDQLLGWEKENTTFEKMEAMFQRENEKKITWKDSNNNNNRKIKRIPLQKIWISQLKDIDKLYKGSELRDIERTVNEI</sequence>
<accession>A0AAF5D3U4</accession>
<dbReference type="InterPro" id="IPR001478">
    <property type="entry name" value="PDZ"/>
</dbReference>
<name>A0AAF5D3U4_STRER</name>
<feature type="region of interest" description="Disordered" evidence="2">
    <location>
        <begin position="2185"/>
        <end position="2206"/>
    </location>
</feature>
<feature type="domain" description="ZU5" evidence="5">
    <location>
        <begin position="925"/>
        <end position="1062"/>
    </location>
</feature>
<dbReference type="CDD" id="cd06728">
    <property type="entry name" value="PDZ2_ZO1-like_ds"/>
    <property type="match status" value="1"/>
</dbReference>
<evidence type="ECO:0000313" key="7">
    <source>
        <dbReference type="WBParaSite" id="TCONS_00006344.p1"/>
    </source>
</evidence>
<feature type="coiled-coil region" evidence="1">
    <location>
        <begin position="2035"/>
        <end position="2062"/>
    </location>
</feature>
<dbReference type="Gene3D" id="2.30.30.40">
    <property type="entry name" value="SH3 Domains"/>
    <property type="match status" value="1"/>
</dbReference>
<dbReference type="InterPro" id="IPR036034">
    <property type="entry name" value="PDZ_sf"/>
</dbReference>